<dbReference type="InterPro" id="IPR013974">
    <property type="entry name" value="SAF"/>
</dbReference>
<dbReference type="CDD" id="cd11614">
    <property type="entry name" value="SAF_CpaB_FlgA_like"/>
    <property type="match status" value="1"/>
</dbReference>
<evidence type="ECO:0000256" key="2">
    <source>
        <dbReference type="ARBA" id="ARBA00022729"/>
    </source>
</evidence>
<dbReference type="Gene3D" id="2.30.30.760">
    <property type="match status" value="1"/>
</dbReference>
<accession>A0A3S4CES4</accession>
<dbReference type="OrthoDB" id="5323072at2"/>
<dbReference type="NCBIfam" id="TIGR03170">
    <property type="entry name" value="flgA_cterm"/>
    <property type="match status" value="1"/>
</dbReference>
<keyword evidence="3" id="KW-0574">Periplasm</keyword>
<keyword evidence="7" id="KW-1185">Reference proteome</keyword>
<feature type="domain" description="SAF" evidence="5">
    <location>
        <begin position="182"/>
        <end position="244"/>
    </location>
</feature>
<dbReference type="EMBL" id="UZWD01000049">
    <property type="protein sequence ID" value="VDS06443.1"/>
    <property type="molecule type" value="Genomic_DNA"/>
</dbReference>
<keyword evidence="2 4" id="KW-0732">Signal</keyword>
<keyword evidence="6" id="KW-0282">Flagellum</keyword>
<dbReference type="GO" id="GO:0042597">
    <property type="term" value="C:periplasmic space"/>
    <property type="evidence" value="ECO:0007669"/>
    <property type="project" value="UniProtKB-SubCell"/>
</dbReference>
<dbReference type="AlphaFoldDB" id="A0A3S4CES4"/>
<evidence type="ECO:0000256" key="4">
    <source>
        <dbReference type="SAM" id="SignalP"/>
    </source>
</evidence>
<feature type="chain" id="PRO_5018744078" evidence="4">
    <location>
        <begin position="23"/>
        <end position="315"/>
    </location>
</feature>
<sequence length="315" mass="32893">MKPLRSIIAAFAFALCGTSAWALPVLRADVQVVGPVVTVGDMFDDAGSLADTALFRAPQPGTTGQVDLPAIRSAAARIGLDTFEVNGLSAVSVSRAATVIDDVLLGDLVINDLRLRGIVTSSMKVNVYFNDLISPIKVAVADTPARLEQLRYHPGNDSFTARFSVTGADRLVELSGTLDLTVDVPHLAAALPAGTVLQPSHIVMRPLPVRQADAQGVAQLDQLVGMALNRPSREGMLLKASDVSTPLTIAKNDLVTIFYRKGPMTLTVKGQAITGGAQGTNVQILNLMSKRVISATAIAPGAVEVSTAPLALAGL</sequence>
<keyword evidence="6" id="KW-0969">Cilium</keyword>
<evidence type="ECO:0000256" key="3">
    <source>
        <dbReference type="ARBA" id="ARBA00022764"/>
    </source>
</evidence>
<evidence type="ECO:0000313" key="6">
    <source>
        <dbReference type="EMBL" id="VDS06443.1"/>
    </source>
</evidence>
<evidence type="ECO:0000256" key="1">
    <source>
        <dbReference type="ARBA" id="ARBA00004418"/>
    </source>
</evidence>
<dbReference type="Pfam" id="PF13144">
    <property type="entry name" value="ChapFlgA"/>
    <property type="match status" value="1"/>
</dbReference>
<dbReference type="GO" id="GO:0044780">
    <property type="term" value="P:bacterial-type flagellum assembly"/>
    <property type="evidence" value="ECO:0007669"/>
    <property type="project" value="InterPro"/>
</dbReference>
<dbReference type="InterPro" id="IPR017585">
    <property type="entry name" value="SAF_FlgA"/>
</dbReference>
<dbReference type="Proteomes" id="UP000268844">
    <property type="component" value="Unassembled WGS sequence"/>
</dbReference>
<evidence type="ECO:0000313" key="7">
    <source>
        <dbReference type="Proteomes" id="UP000268844"/>
    </source>
</evidence>
<dbReference type="SMART" id="SM00858">
    <property type="entry name" value="SAF"/>
    <property type="match status" value="1"/>
</dbReference>
<dbReference type="PANTHER" id="PTHR36307:SF1">
    <property type="entry name" value="FLAGELLA BASAL BODY P-RING FORMATION PROTEIN FLGA"/>
    <property type="match status" value="1"/>
</dbReference>
<comment type="subcellular location">
    <subcellularLocation>
        <location evidence="1">Periplasm</location>
    </subcellularLocation>
</comment>
<dbReference type="RefSeq" id="WP_126151960.1">
    <property type="nucleotide sequence ID" value="NZ_JBHTMH010000001.1"/>
</dbReference>
<dbReference type="InterPro" id="IPR039246">
    <property type="entry name" value="Flagellar_FlgA"/>
</dbReference>
<protein>
    <submittedName>
        <fullName evidence="6">Flagellar basal body P-ring biosynthesis protein FlgA</fullName>
    </submittedName>
</protein>
<gene>
    <name evidence="6" type="ORF">DEVEQU_03607</name>
</gene>
<proteinExistence type="predicted"/>
<organism evidence="6 7">
    <name type="scientific">Devosia equisanguinis</name>
    <dbReference type="NCBI Taxonomy" id="2490941"/>
    <lineage>
        <taxon>Bacteria</taxon>
        <taxon>Pseudomonadati</taxon>
        <taxon>Pseudomonadota</taxon>
        <taxon>Alphaproteobacteria</taxon>
        <taxon>Hyphomicrobiales</taxon>
        <taxon>Devosiaceae</taxon>
        <taxon>Devosia</taxon>
    </lineage>
</organism>
<feature type="signal peptide" evidence="4">
    <location>
        <begin position="1"/>
        <end position="22"/>
    </location>
</feature>
<keyword evidence="6" id="KW-0966">Cell projection</keyword>
<reference evidence="6 7" key="1">
    <citation type="submission" date="2018-12" db="EMBL/GenBank/DDBJ databases">
        <authorList>
            <person name="Criscuolo A."/>
        </authorList>
    </citation>
    <scope>NUCLEOTIDE SEQUENCE [LARGE SCALE GENOMIC DNA]</scope>
    <source>
        <strain evidence="6">ACIP1116281</strain>
    </source>
</reference>
<name>A0A3S4CES4_9HYPH</name>
<evidence type="ECO:0000259" key="5">
    <source>
        <dbReference type="SMART" id="SM00858"/>
    </source>
</evidence>
<dbReference type="PANTHER" id="PTHR36307">
    <property type="entry name" value="FLAGELLA BASAL BODY P-RING FORMATION PROTEIN FLGA"/>
    <property type="match status" value="1"/>
</dbReference>